<name>A0ABR7P4U1_9BACT</name>
<evidence type="ECO:0000313" key="2">
    <source>
        <dbReference type="Proteomes" id="UP000629596"/>
    </source>
</evidence>
<dbReference type="Proteomes" id="UP000629596">
    <property type="component" value="Unassembled WGS sequence"/>
</dbReference>
<organism evidence="1 2">
    <name type="scientific">Parabacteroides acidifaciens</name>
    <dbReference type="NCBI Taxonomy" id="2290935"/>
    <lineage>
        <taxon>Bacteria</taxon>
        <taxon>Pseudomonadati</taxon>
        <taxon>Bacteroidota</taxon>
        <taxon>Bacteroidia</taxon>
        <taxon>Bacteroidales</taxon>
        <taxon>Tannerellaceae</taxon>
        <taxon>Parabacteroides</taxon>
    </lineage>
</organism>
<comment type="caution">
    <text evidence="1">The sequence shown here is derived from an EMBL/GenBank/DDBJ whole genome shotgun (WGS) entry which is preliminary data.</text>
</comment>
<dbReference type="EMBL" id="JACRTI010000056">
    <property type="protein sequence ID" value="MBC8603385.1"/>
    <property type="molecule type" value="Genomic_DNA"/>
</dbReference>
<protein>
    <submittedName>
        <fullName evidence="1">Uncharacterized protein</fullName>
    </submittedName>
</protein>
<reference evidence="1 2" key="1">
    <citation type="submission" date="2020-08" db="EMBL/GenBank/DDBJ databases">
        <title>Genome public.</title>
        <authorList>
            <person name="Liu C."/>
            <person name="Sun Q."/>
        </authorList>
    </citation>
    <scope>NUCLEOTIDE SEQUENCE [LARGE SCALE GENOMIC DNA]</scope>
    <source>
        <strain evidence="1 2">426_9</strain>
    </source>
</reference>
<evidence type="ECO:0000313" key="1">
    <source>
        <dbReference type="EMBL" id="MBC8603385.1"/>
    </source>
</evidence>
<keyword evidence="2" id="KW-1185">Reference proteome</keyword>
<proteinExistence type="predicted"/>
<accession>A0ABR7P4U1</accession>
<sequence length="52" mass="6067">MARQIKQTPILKGDDAVNFIAKMEKHKKASPKEIEEMNAGFERIQKMLTFKF</sequence>
<dbReference type="RefSeq" id="WP_158543402.1">
    <property type="nucleotide sequence ID" value="NZ_JACRTI010000056.1"/>
</dbReference>
<gene>
    <name evidence="1" type="ORF">H8784_16855</name>
</gene>